<keyword evidence="9" id="KW-1185">Reference proteome</keyword>
<evidence type="ECO:0000313" key="9">
    <source>
        <dbReference type="Proteomes" id="UP000005244"/>
    </source>
</evidence>
<comment type="caution">
    <text evidence="8">The sequence shown here is derived from an EMBL/GenBank/DDBJ whole genome shotgun (WGS) entry which is preliminary data.</text>
</comment>
<comment type="function">
    <text evidence="6">A translational regulator that binds mRNA to regulate translation initiation and/or mRNA stability. Usually binds in the 5'-UTR at or near the Shine-Dalgarno sequence preventing ribosome-binding, thus repressing translation. Its main target seems to be the major flagellin gene, while its function is anatagonized by FliW.</text>
</comment>
<evidence type="ECO:0000313" key="8">
    <source>
        <dbReference type="EMBL" id="EJU19521.1"/>
    </source>
</evidence>
<dbReference type="AlphaFoldDB" id="J4VZC3"/>
<sequence>MLVLKRKVGEAILINTDSGDKIEIKISEISDGRVKLGLDAPKTVSILRKEVVEEATLENKMATQNISIDKDKLKDLLNNK</sequence>
<evidence type="ECO:0000256" key="3">
    <source>
        <dbReference type="ARBA" id="ARBA00022795"/>
    </source>
</evidence>
<dbReference type="InterPro" id="IPR036107">
    <property type="entry name" value="CsrA_sf"/>
</dbReference>
<dbReference type="EMBL" id="AFZF02000001">
    <property type="protein sequence ID" value="EHL18130.1"/>
    <property type="molecule type" value="Genomic_DNA"/>
</dbReference>
<organism evidence="8 9">
    <name type="scientific">Peptoanaerobacter stomatis</name>
    <dbReference type="NCBI Taxonomy" id="796937"/>
    <lineage>
        <taxon>Bacteria</taxon>
        <taxon>Bacillati</taxon>
        <taxon>Bacillota</taxon>
        <taxon>Clostridia</taxon>
        <taxon>Peptostreptococcales</taxon>
        <taxon>Filifactoraceae</taxon>
        <taxon>Peptoanaerobacter</taxon>
    </lineage>
</organism>
<dbReference type="GO" id="GO:0006109">
    <property type="term" value="P:regulation of carbohydrate metabolic process"/>
    <property type="evidence" value="ECO:0007669"/>
    <property type="project" value="InterPro"/>
</dbReference>
<accession>V9HR60</accession>
<dbReference type="Pfam" id="PF02599">
    <property type="entry name" value="CsrA"/>
    <property type="match status" value="1"/>
</dbReference>
<dbReference type="RefSeq" id="WP_009526544.1">
    <property type="nucleotide sequence ID" value="NZ_ALNK01000040.1"/>
</dbReference>
<evidence type="ECO:0000256" key="5">
    <source>
        <dbReference type="ARBA" id="ARBA00022884"/>
    </source>
</evidence>
<name>J4VZC3_9FIRM</name>
<dbReference type="PANTHER" id="PTHR34984:SF1">
    <property type="entry name" value="CARBON STORAGE REGULATOR"/>
    <property type="match status" value="1"/>
</dbReference>
<gene>
    <name evidence="6" type="primary">csrA</name>
    <name evidence="8" type="ORF">HMPREF1143_0137</name>
    <name evidence="7" type="ORF">HMPREF9630_01125</name>
</gene>
<evidence type="ECO:0000313" key="10">
    <source>
        <dbReference type="Proteomes" id="UP000017818"/>
    </source>
</evidence>
<evidence type="ECO:0000256" key="6">
    <source>
        <dbReference type="HAMAP-Rule" id="MF_00167"/>
    </source>
</evidence>
<reference evidence="8 9" key="2">
    <citation type="submission" date="2012-07" db="EMBL/GenBank/DDBJ databases">
        <authorList>
            <person name="Durkin A.S."/>
            <person name="McCorrison J."/>
            <person name="Torralba M."/>
            <person name="Gillis M."/>
            <person name="Methe B."/>
            <person name="Sutton G."/>
            <person name="Nelson K.E."/>
        </authorList>
    </citation>
    <scope>NUCLEOTIDE SEQUENCE [LARGE SCALE GENOMIC DNA]</scope>
    <source>
        <strain evidence="8 9">OBRC8</strain>
    </source>
</reference>
<dbReference type="Proteomes" id="UP000005244">
    <property type="component" value="Unassembled WGS sequence"/>
</dbReference>
<protein>
    <recommendedName>
        <fullName evidence="6">Translational regulator CsrA</fullName>
    </recommendedName>
</protein>
<dbReference type="GO" id="GO:0048027">
    <property type="term" value="F:mRNA 5'-UTR binding"/>
    <property type="evidence" value="ECO:0007669"/>
    <property type="project" value="UniProtKB-UniRule"/>
</dbReference>
<comment type="subcellular location">
    <subcellularLocation>
        <location evidence="6">Cytoplasm</location>
    </subcellularLocation>
</comment>
<keyword evidence="3 6" id="KW-1005">Bacterial flagellum biogenesis</keyword>
<dbReference type="PANTHER" id="PTHR34984">
    <property type="entry name" value="CARBON STORAGE REGULATOR"/>
    <property type="match status" value="1"/>
</dbReference>
<accession>J4VZC3</accession>
<dbReference type="Gene3D" id="2.60.40.4380">
    <property type="entry name" value="Translational regulator CsrA"/>
    <property type="match status" value="1"/>
</dbReference>
<comment type="similarity">
    <text evidence="6">Belongs to the CsrA/RsmA family.</text>
</comment>
<dbReference type="GO" id="GO:0006402">
    <property type="term" value="P:mRNA catabolic process"/>
    <property type="evidence" value="ECO:0007669"/>
    <property type="project" value="InterPro"/>
</dbReference>
<proteinExistence type="inferred from homology"/>
<dbReference type="EMBL" id="ALNK01000040">
    <property type="protein sequence ID" value="EJU19521.1"/>
    <property type="molecule type" value="Genomic_DNA"/>
</dbReference>
<keyword evidence="4 6" id="KW-0810">Translation regulation</keyword>
<evidence type="ECO:0000256" key="1">
    <source>
        <dbReference type="ARBA" id="ARBA00022490"/>
    </source>
</evidence>
<reference evidence="7 10" key="1">
    <citation type="submission" date="2012-05" db="EMBL/GenBank/DDBJ databases">
        <title>The Genome Sequence of Eubacteriaceae bacterium CM2.</title>
        <authorList>
            <consortium name="The Broad Institute Genome Sequencing Platform"/>
            <person name="Earl A."/>
            <person name="Ward D."/>
            <person name="Feldgarden M."/>
            <person name="Gevers D."/>
            <person name="Sizova M."/>
            <person name="Hazen A."/>
            <person name="Epstein S."/>
            <person name="Walker B."/>
            <person name="Young S.K."/>
            <person name="Zeng Q."/>
            <person name="Gargeya S."/>
            <person name="Fitzgerald M."/>
            <person name="Haas B."/>
            <person name="Abouelleil A."/>
            <person name="Alvarado L."/>
            <person name="Arachchi H.M."/>
            <person name="Berlin A."/>
            <person name="Chapman S.B."/>
            <person name="Goldberg J."/>
            <person name="Griggs A."/>
            <person name="Gujja S."/>
            <person name="Hansen M."/>
            <person name="Howarth C."/>
            <person name="Imamovic A."/>
            <person name="Larimer J."/>
            <person name="McCowen C."/>
            <person name="Montmayeur A."/>
            <person name="Murphy C."/>
            <person name="Neiman D."/>
            <person name="Pearson M."/>
            <person name="Priest M."/>
            <person name="Roberts A."/>
            <person name="Saif S."/>
            <person name="Shea T."/>
            <person name="Sisk P."/>
            <person name="Sykes S."/>
            <person name="Wortman J."/>
            <person name="Nusbaum C."/>
            <person name="Birren B."/>
        </authorList>
    </citation>
    <scope>NUCLEOTIDE SEQUENCE [LARGE SCALE GENOMIC DNA]</scope>
    <source>
        <strain evidence="7 10">CM2</strain>
    </source>
</reference>
<keyword evidence="5 6" id="KW-0694">RNA-binding</keyword>
<evidence type="ECO:0000313" key="7">
    <source>
        <dbReference type="EMBL" id="EHL18130.1"/>
    </source>
</evidence>
<keyword evidence="1 6" id="KW-0963">Cytoplasm</keyword>
<dbReference type="GO" id="GO:0005829">
    <property type="term" value="C:cytosol"/>
    <property type="evidence" value="ECO:0007669"/>
    <property type="project" value="TreeGrafter"/>
</dbReference>
<evidence type="ECO:0000256" key="4">
    <source>
        <dbReference type="ARBA" id="ARBA00022845"/>
    </source>
</evidence>
<dbReference type="HOGENOM" id="CLU_164837_0_0_9"/>
<dbReference type="SUPFAM" id="SSF117130">
    <property type="entry name" value="CsrA-like"/>
    <property type="match status" value="1"/>
</dbReference>
<dbReference type="GO" id="GO:0045947">
    <property type="term" value="P:negative regulation of translational initiation"/>
    <property type="evidence" value="ECO:0007669"/>
    <property type="project" value="UniProtKB-UniRule"/>
</dbReference>
<dbReference type="HAMAP" id="MF_00167">
    <property type="entry name" value="CsrA"/>
    <property type="match status" value="1"/>
</dbReference>
<comment type="subunit">
    <text evidence="6">Homodimer; the beta-strands of each monomer intercalate to form a hydrophobic core, while the alpha-helices form wings that extend away from the core.</text>
</comment>
<dbReference type="OrthoDB" id="9809061at2"/>
<dbReference type="GO" id="GO:0044781">
    <property type="term" value="P:bacterial-type flagellum organization"/>
    <property type="evidence" value="ECO:0007669"/>
    <property type="project" value="UniProtKB-KW"/>
</dbReference>
<dbReference type="InterPro" id="IPR003751">
    <property type="entry name" value="CsrA"/>
</dbReference>
<evidence type="ECO:0000256" key="2">
    <source>
        <dbReference type="ARBA" id="ARBA00022491"/>
    </source>
</evidence>
<keyword evidence="2 6" id="KW-0678">Repressor</keyword>
<dbReference type="GO" id="GO:1902208">
    <property type="term" value="P:regulation of bacterial-type flagellum assembly"/>
    <property type="evidence" value="ECO:0007669"/>
    <property type="project" value="UniProtKB-UniRule"/>
</dbReference>
<dbReference type="Proteomes" id="UP000017818">
    <property type="component" value="Unassembled WGS sequence"/>
</dbReference>